<evidence type="ECO:0000313" key="4">
    <source>
        <dbReference type="EMBL" id="MDI1486458.1"/>
    </source>
</evidence>
<keyword evidence="1" id="KW-0547">Nucleotide-binding</keyword>
<dbReference type="InterPro" id="IPR020849">
    <property type="entry name" value="Small_GTPase_Ras-type"/>
</dbReference>
<feature type="compositionally biased region" description="Basic and acidic residues" evidence="3">
    <location>
        <begin position="185"/>
        <end position="200"/>
    </location>
</feature>
<dbReference type="InterPro" id="IPR027417">
    <property type="entry name" value="P-loop_NTPase"/>
</dbReference>
<dbReference type="SMART" id="SM00173">
    <property type="entry name" value="RAS"/>
    <property type="match status" value="1"/>
</dbReference>
<dbReference type="SMART" id="SM00174">
    <property type="entry name" value="RHO"/>
    <property type="match status" value="1"/>
</dbReference>
<feature type="region of interest" description="Disordered" evidence="3">
    <location>
        <begin position="174"/>
        <end position="200"/>
    </location>
</feature>
<dbReference type="GO" id="GO:0007165">
    <property type="term" value="P:signal transduction"/>
    <property type="evidence" value="ECO:0007669"/>
    <property type="project" value="InterPro"/>
</dbReference>
<name>A0AA43QKM5_9LECA</name>
<evidence type="ECO:0000256" key="3">
    <source>
        <dbReference type="SAM" id="MobiDB-lite"/>
    </source>
</evidence>
<dbReference type="SMART" id="SM00175">
    <property type="entry name" value="RAB"/>
    <property type="match status" value="1"/>
</dbReference>
<evidence type="ECO:0000313" key="5">
    <source>
        <dbReference type="Proteomes" id="UP001161017"/>
    </source>
</evidence>
<keyword evidence="5" id="KW-1185">Reference proteome</keyword>
<dbReference type="PANTHER" id="PTHR24070">
    <property type="entry name" value="RAS, DI-RAS, AND RHEB FAMILY MEMBERS OF SMALL GTPASE SUPERFAMILY"/>
    <property type="match status" value="1"/>
</dbReference>
<dbReference type="GO" id="GO:0005525">
    <property type="term" value="F:GTP binding"/>
    <property type="evidence" value="ECO:0007669"/>
    <property type="project" value="UniProtKB-KW"/>
</dbReference>
<dbReference type="PROSITE" id="PS51419">
    <property type="entry name" value="RAB"/>
    <property type="match status" value="1"/>
</dbReference>
<sequence length="406" mass="44491">MGTDYYTPWQFLREYKLVAHFVDEYDPTIEDSYRKQCVIDDEVALLDVLDTAGQEEYSAMREQYMRTGEGFLLVYSITSRQSFEEILTFQQQILRVKDRDYFPIIIVGNKCDLDNERQVSRQALFVCGLPTSRFIEEDKVSTSNGLSASSIEVSNPHGSLHETSNGLALLSAAGQASRHLQHSPPPDRKQAITDISPDDKMQSRLATRNVPVGSGQLGSISPATSPSTPISGNVSLIQGNCGGLSAGANVSAVLPSIITVPGTSIRIHVSPFRSQDDLPPMAVIYCFLELEDAISVYPGGNFLDHIFAENIMGELGATVNVFPYQYEPEKITYFETKKVVRAFLDILNPDFPLCPAIFDIRRGETGKAFAGGSIKKGLSNSAGTTLSLNSSTVATVATTRRKRAAR</sequence>
<evidence type="ECO:0000256" key="2">
    <source>
        <dbReference type="ARBA" id="ARBA00023134"/>
    </source>
</evidence>
<proteinExistence type="predicted"/>
<dbReference type="InterPro" id="IPR005225">
    <property type="entry name" value="Small_GTP-bd"/>
</dbReference>
<dbReference type="PRINTS" id="PR00449">
    <property type="entry name" value="RASTRNSFRMNG"/>
</dbReference>
<organism evidence="4 5">
    <name type="scientific">Ramalina farinacea</name>
    <dbReference type="NCBI Taxonomy" id="258253"/>
    <lineage>
        <taxon>Eukaryota</taxon>
        <taxon>Fungi</taxon>
        <taxon>Dikarya</taxon>
        <taxon>Ascomycota</taxon>
        <taxon>Pezizomycotina</taxon>
        <taxon>Lecanoromycetes</taxon>
        <taxon>OSLEUM clade</taxon>
        <taxon>Lecanoromycetidae</taxon>
        <taxon>Lecanorales</taxon>
        <taxon>Lecanorineae</taxon>
        <taxon>Ramalinaceae</taxon>
        <taxon>Ramalina</taxon>
    </lineage>
</organism>
<dbReference type="Gene3D" id="3.40.50.300">
    <property type="entry name" value="P-loop containing nucleotide triphosphate hydrolases"/>
    <property type="match status" value="1"/>
</dbReference>
<dbReference type="Proteomes" id="UP001161017">
    <property type="component" value="Unassembled WGS sequence"/>
</dbReference>
<protein>
    <submittedName>
        <fullName evidence="4">RAS1 protein</fullName>
    </submittedName>
</protein>
<evidence type="ECO:0000256" key="1">
    <source>
        <dbReference type="ARBA" id="ARBA00022741"/>
    </source>
</evidence>
<dbReference type="NCBIfam" id="TIGR00231">
    <property type="entry name" value="small_GTP"/>
    <property type="match status" value="1"/>
</dbReference>
<dbReference type="InterPro" id="IPR001806">
    <property type="entry name" value="Small_GTPase"/>
</dbReference>
<accession>A0AA43QKM5</accession>
<dbReference type="GO" id="GO:0003924">
    <property type="term" value="F:GTPase activity"/>
    <property type="evidence" value="ECO:0007669"/>
    <property type="project" value="InterPro"/>
</dbReference>
<dbReference type="Pfam" id="PF00071">
    <property type="entry name" value="Ras"/>
    <property type="match status" value="1"/>
</dbReference>
<comment type="caution">
    <text evidence="4">The sequence shown here is derived from an EMBL/GenBank/DDBJ whole genome shotgun (WGS) entry which is preliminary data.</text>
</comment>
<dbReference type="AlphaFoldDB" id="A0AA43QKM5"/>
<keyword evidence="2" id="KW-0342">GTP-binding</keyword>
<dbReference type="GO" id="GO:0016020">
    <property type="term" value="C:membrane"/>
    <property type="evidence" value="ECO:0007669"/>
    <property type="project" value="InterPro"/>
</dbReference>
<dbReference type="EMBL" id="JAPUFD010000003">
    <property type="protein sequence ID" value="MDI1486458.1"/>
    <property type="molecule type" value="Genomic_DNA"/>
</dbReference>
<dbReference type="PROSITE" id="PS51421">
    <property type="entry name" value="RAS"/>
    <property type="match status" value="1"/>
</dbReference>
<gene>
    <name evidence="4" type="primary">ras1</name>
    <name evidence="4" type="ORF">OHK93_005686</name>
</gene>
<dbReference type="SUPFAM" id="SSF52540">
    <property type="entry name" value="P-loop containing nucleoside triphosphate hydrolases"/>
    <property type="match status" value="1"/>
</dbReference>
<reference evidence="4" key="1">
    <citation type="journal article" date="2023" name="Genome Biol. Evol.">
        <title>First Whole Genome Sequence and Flow Cytometry Genome Size Data for the Lichen-Forming Fungus Ramalina farinacea (Ascomycota).</title>
        <authorList>
            <person name="Llewellyn T."/>
            <person name="Mian S."/>
            <person name="Hill R."/>
            <person name="Leitch I.J."/>
            <person name="Gaya E."/>
        </authorList>
    </citation>
    <scope>NUCLEOTIDE SEQUENCE</scope>
    <source>
        <strain evidence="4">LIQ254RAFAR</strain>
    </source>
</reference>